<evidence type="ECO:0000313" key="1">
    <source>
        <dbReference type="EMBL" id="AZS08284.1"/>
    </source>
</evidence>
<name>A0A3S9UDB4_9CAUD</name>
<dbReference type="KEGG" id="vg:64948125"/>
<accession>A0A3S9UDB4</accession>
<sequence>MIRLLIAGLLILGIAQAEATIANADTVNLTELRTVDGQDYPVCSEEDCSDQPGQVGIWEDKDTGNWWLSLGEQSYLVVDDTVR</sequence>
<dbReference type="GeneID" id="64948125"/>
<protein>
    <submittedName>
        <fullName evidence="1">Uncharacterized protein</fullName>
    </submittedName>
</protein>
<keyword evidence="2" id="KW-1185">Reference proteome</keyword>
<dbReference type="Proteomes" id="UP000287856">
    <property type="component" value="Segment"/>
</dbReference>
<gene>
    <name evidence="1" type="primary">83</name>
    <name evidence="1" type="ORF">PBI_IRONMAN_83</name>
</gene>
<organism evidence="1 2">
    <name type="scientific">Mycobacterium phage IronMan</name>
    <dbReference type="NCBI Taxonomy" id="2499042"/>
    <lineage>
        <taxon>Viruses</taxon>
        <taxon>Duplodnaviria</taxon>
        <taxon>Heunggongvirae</taxon>
        <taxon>Uroviricota</taxon>
        <taxon>Caudoviricetes</taxon>
        <taxon>Pukovnikvirus</taxon>
        <taxon>Pukovnikvirus ironman</taxon>
    </lineage>
</organism>
<reference evidence="1 2" key="1">
    <citation type="submission" date="2018-12" db="EMBL/GenBank/DDBJ databases">
        <authorList>
            <person name="Stoner T.H."/>
            <person name="Garlena R.A."/>
            <person name="Russell D.A."/>
            <person name="Pope W.H."/>
            <person name="Jacobs-Sera D."/>
            <person name="Hatfull G.F."/>
        </authorList>
    </citation>
    <scope>NUCLEOTIDE SEQUENCE [LARGE SCALE GENOMIC DNA]</scope>
</reference>
<dbReference type="EMBL" id="MK279857">
    <property type="protein sequence ID" value="AZS08284.1"/>
    <property type="molecule type" value="Genomic_DNA"/>
</dbReference>
<evidence type="ECO:0000313" key="2">
    <source>
        <dbReference type="Proteomes" id="UP000287856"/>
    </source>
</evidence>
<dbReference type="RefSeq" id="YP_010064266.1">
    <property type="nucleotide sequence ID" value="NC_054814.1"/>
</dbReference>
<proteinExistence type="predicted"/>